<dbReference type="RefSeq" id="XP_055867401.1">
    <property type="nucleotide sequence ID" value="XM_056011426.1"/>
</dbReference>
<keyword evidence="2" id="KW-1185">Reference proteome</keyword>
<proteinExistence type="predicted"/>
<reference evidence="3" key="1">
    <citation type="submission" date="2025-08" db="UniProtKB">
        <authorList>
            <consortium name="RefSeq"/>
        </authorList>
    </citation>
    <scope>IDENTIFICATION</scope>
</reference>
<evidence type="ECO:0000259" key="1">
    <source>
        <dbReference type="PROSITE" id="PS50835"/>
    </source>
</evidence>
<name>A0A9W2YXF3_BIOGL</name>
<feature type="domain" description="Ig-like" evidence="1">
    <location>
        <begin position="149"/>
        <end position="231"/>
    </location>
</feature>
<evidence type="ECO:0000313" key="3">
    <source>
        <dbReference type="RefSeq" id="XP_055867401.1"/>
    </source>
</evidence>
<dbReference type="AlphaFoldDB" id="A0A9W2YXF3"/>
<organism evidence="2 3">
    <name type="scientific">Biomphalaria glabrata</name>
    <name type="common">Bloodfluke planorb</name>
    <name type="synonym">Freshwater snail</name>
    <dbReference type="NCBI Taxonomy" id="6526"/>
    <lineage>
        <taxon>Eukaryota</taxon>
        <taxon>Metazoa</taxon>
        <taxon>Spiralia</taxon>
        <taxon>Lophotrochozoa</taxon>
        <taxon>Mollusca</taxon>
        <taxon>Gastropoda</taxon>
        <taxon>Heterobranchia</taxon>
        <taxon>Euthyneura</taxon>
        <taxon>Panpulmonata</taxon>
        <taxon>Hygrophila</taxon>
        <taxon>Lymnaeoidea</taxon>
        <taxon>Planorbidae</taxon>
        <taxon>Biomphalaria</taxon>
    </lineage>
</organism>
<dbReference type="GeneID" id="106066099"/>
<accession>A0A9W2YXF3</accession>
<evidence type="ECO:0000313" key="2">
    <source>
        <dbReference type="Proteomes" id="UP001165740"/>
    </source>
</evidence>
<sequence>MQTLQNIYAVVITFNLILSWNSNINGSASSEIVKLFPYKQSDSITACTKGLISGQDRLILYGEVLVNDDTKDGYLSILIQPWQYMIFCEIGLRYCPLYMDEKCYCLHKDSNRLLFVLNTTAEISFSEKQVSLRLVTYNKEVITPSIKMPFISEFRPCSKVILDNCSLVLEEGQNVSCHCKLVSNTHVESTIHWSSKSFKSFNSTLSLLAQRQLSDEFLCTATINITSETFTAAYKPVVIAKPQEVSCYVTVFQNQCVNITCNINNVYPKAKCEVNLDRNLYTTESTVSYNHELMTESPQYFNTTCIIFLNHSDISDGINNVTIIIYPYVDKVHETSRYTVQKFVVLTKAVFKDSFCRSASSFEINITCDSNVTYPEAVCYFDILRNLNSTVKGYEAYTHTTQIHGYFTTRCSLFLPYTELESGLYLINVTMHPNITENIFILNHHFLFWSLEYKLDKPLLMLENCSQKAIEGQRIICKCKGNVDIFDRESFQWYSSSYELLAYGSYIVVYAFGETKEYICQAYDIKYKKLFKISYILTISKYCIFINPKNKKKYSIQSHRNVSFLKSYFSHFLVQKYFYLCF</sequence>
<gene>
    <name evidence="3" type="primary">LOC106066099</name>
</gene>
<dbReference type="PROSITE" id="PS50835">
    <property type="entry name" value="IG_LIKE"/>
    <property type="match status" value="1"/>
</dbReference>
<protein>
    <submittedName>
        <fullName evidence="3">Uncharacterized protein LOC106066099 isoform X1</fullName>
    </submittedName>
</protein>
<dbReference type="InterPro" id="IPR007110">
    <property type="entry name" value="Ig-like_dom"/>
</dbReference>
<dbReference type="Proteomes" id="UP001165740">
    <property type="component" value="Chromosome 14"/>
</dbReference>